<dbReference type="InterPro" id="IPR047863">
    <property type="entry name" value="Ribosomal_uS8_CS"/>
</dbReference>
<dbReference type="PANTHER" id="PTHR11758">
    <property type="entry name" value="40S RIBOSOMAL PROTEIN S15A"/>
    <property type="match status" value="1"/>
</dbReference>
<organism evidence="6 7">
    <name type="scientific">Lentinula edodes</name>
    <name type="common">Shiitake mushroom</name>
    <name type="synonym">Lentinus edodes</name>
    <dbReference type="NCBI Taxonomy" id="5353"/>
    <lineage>
        <taxon>Eukaryota</taxon>
        <taxon>Fungi</taxon>
        <taxon>Dikarya</taxon>
        <taxon>Basidiomycota</taxon>
        <taxon>Agaricomycotina</taxon>
        <taxon>Agaricomycetes</taxon>
        <taxon>Agaricomycetidae</taxon>
        <taxon>Agaricales</taxon>
        <taxon>Marasmiineae</taxon>
        <taxon>Omphalotaceae</taxon>
        <taxon>Lentinula</taxon>
    </lineage>
</organism>
<evidence type="ECO:0000313" key="7">
    <source>
        <dbReference type="Proteomes" id="UP000188533"/>
    </source>
</evidence>
<keyword evidence="7" id="KW-1185">Reference proteome</keyword>
<comment type="caution">
    <text evidence="6">The sequence shown here is derived from an EMBL/GenBank/DDBJ whole genome shotgun (WGS) entry which is preliminary data.</text>
</comment>
<proteinExistence type="inferred from homology"/>
<dbReference type="FunFam" id="3.30.1490.10:FF:000002">
    <property type="entry name" value="40S ribosomal protein S15a"/>
    <property type="match status" value="1"/>
</dbReference>
<dbReference type="Pfam" id="PF00410">
    <property type="entry name" value="Ribosomal_S8"/>
    <property type="match status" value="1"/>
</dbReference>
<accession>A0A1Q3EF82</accession>
<dbReference type="EMBL" id="BDGU01000278">
    <property type="protein sequence ID" value="GAW05875.1"/>
    <property type="molecule type" value="Genomic_DNA"/>
</dbReference>
<evidence type="ECO:0000256" key="5">
    <source>
        <dbReference type="SAM" id="MobiDB-lite"/>
    </source>
</evidence>
<dbReference type="AlphaFoldDB" id="A0A1Q3EF82"/>
<protein>
    <submittedName>
        <fullName evidence="6">Ribosomal protein S8</fullName>
    </submittedName>
</protein>
<dbReference type="GO" id="GO:0006412">
    <property type="term" value="P:translation"/>
    <property type="evidence" value="ECO:0007669"/>
    <property type="project" value="InterPro"/>
</dbReference>
<evidence type="ECO:0000256" key="3">
    <source>
        <dbReference type="ARBA" id="ARBA00023274"/>
    </source>
</evidence>
<comment type="similarity">
    <text evidence="1 4">Belongs to the universal ribosomal protein uS8 family.</text>
</comment>
<dbReference type="GO" id="GO:0022627">
    <property type="term" value="C:cytosolic small ribosomal subunit"/>
    <property type="evidence" value="ECO:0007669"/>
    <property type="project" value="UniProtKB-ARBA"/>
</dbReference>
<dbReference type="FunFam" id="3.30.1370.30:FF:000001">
    <property type="entry name" value="40S ribosomal protein S15a"/>
    <property type="match status" value="1"/>
</dbReference>
<dbReference type="PROSITE" id="PS00053">
    <property type="entry name" value="RIBOSOMAL_S8"/>
    <property type="match status" value="1"/>
</dbReference>
<dbReference type="GO" id="GO:0003735">
    <property type="term" value="F:structural constituent of ribosome"/>
    <property type="evidence" value="ECO:0007669"/>
    <property type="project" value="InterPro"/>
</dbReference>
<evidence type="ECO:0000313" key="6">
    <source>
        <dbReference type="EMBL" id="GAW05875.1"/>
    </source>
</evidence>
<dbReference type="SUPFAM" id="SSF56047">
    <property type="entry name" value="Ribosomal protein S8"/>
    <property type="match status" value="1"/>
</dbReference>
<dbReference type="NCBIfam" id="NF003115">
    <property type="entry name" value="PRK04034.1"/>
    <property type="match status" value="1"/>
</dbReference>
<keyword evidence="3 4" id="KW-0687">Ribonucleoprotein</keyword>
<keyword evidence="2 4" id="KW-0689">Ribosomal protein</keyword>
<feature type="compositionally biased region" description="Low complexity" evidence="5">
    <location>
        <begin position="172"/>
        <end position="182"/>
    </location>
</feature>
<name>A0A1Q3EF82_LENED</name>
<dbReference type="InterPro" id="IPR000630">
    <property type="entry name" value="Ribosomal_uS8"/>
</dbReference>
<feature type="region of interest" description="Disordered" evidence="5">
    <location>
        <begin position="163"/>
        <end position="205"/>
    </location>
</feature>
<dbReference type="InterPro" id="IPR035987">
    <property type="entry name" value="Ribosomal_uS8_sf"/>
</dbReference>
<dbReference type="Proteomes" id="UP000188533">
    <property type="component" value="Unassembled WGS sequence"/>
</dbReference>
<evidence type="ECO:0000256" key="2">
    <source>
        <dbReference type="ARBA" id="ARBA00022980"/>
    </source>
</evidence>
<gene>
    <name evidence="6" type="ORF">LENED_007761</name>
</gene>
<reference evidence="6 7" key="1">
    <citation type="submission" date="2016-08" db="EMBL/GenBank/DDBJ databases">
        <authorList>
            <consortium name="Lentinula edodes genome sequencing consortium"/>
            <person name="Sakamoto Y."/>
            <person name="Nakade K."/>
            <person name="Sato S."/>
            <person name="Yoshida Y."/>
            <person name="Miyazaki K."/>
            <person name="Natsume S."/>
            <person name="Konno N."/>
        </authorList>
    </citation>
    <scope>NUCLEOTIDE SEQUENCE [LARGE SCALE GENOMIC DNA]</scope>
    <source>
        <strain evidence="6 7">NBRC 111202</strain>
    </source>
</reference>
<reference evidence="6 7" key="2">
    <citation type="submission" date="2017-02" db="EMBL/GenBank/DDBJ databases">
        <title>A genome survey and senescence transcriptome analysis in Lentinula edodes.</title>
        <authorList>
            <person name="Sakamoto Y."/>
            <person name="Nakade K."/>
            <person name="Sato S."/>
            <person name="Yoshida Y."/>
            <person name="Miyazaki K."/>
            <person name="Natsume S."/>
            <person name="Konno N."/>
        </authorList>
    </citation>
    <scope>NUCLEOTIDE SEQUENCE [LARGE SCALE GENOMIC DNA]</scope>
    <source>
        <strain evidence="6 7">NBRC 111202</strain>
    </source>
</reference>
<evidence type="ECO:0000256" key="4">
    <source>
        <dbReference type="RuleBase" id="RU003660"/>
    </source>
</evidence>
<dbReference type="Gene3D" id="3.30.1370.30">
    <property type="match status" value="1"/>
</dbReference>
<dbReference type="STRING" id="5353.A0A1Q3EF82"/>
<dbReference type="Gene3D" id="3.30.1490.10">
    <property type="match status" value="1"/>
</dbReference>
<sequence>MVRISVLNDCLNNIVNAERRGKRQVLVRPSSKVVVKFLSVMQRHGYIGEFEIIDDHRAGKIVIQLNGRLNKTGVISPRFNVQVTQIESWVNLLLPSRGFGIIILTTSSGILDHEEARRKNVGAMFVAPRRYLFRNEKILRRTLHVSPVASKKKGSKLEIEDLFSDEPGENLPSSPSSASTPTRVESPSYLKHRKSAPSKHLDSDSRRARFEELYQRLLTQTSLNPKERRKLPPMRNAVWINLVDLSQSEEELGKVIAQVPKWKDMTRHQPGEGGLEERWGELVISRAESLSCPKLALEMFSNHAKYQVPLSLPAARHLLHALHIEHPLQDVMTAVALYRVYNLTPIADDLVSLGLVCRALAGSIYQPSHAPKFSPASLPKGNLHASKQVFAALIQSLQGLVSSTDPSLFSVNTHARTRAITPKFTQRHEKAIKGLAALEKEKTWLKWCLKRIESNLGQVEGFEKVAWLRQWRQAAGHIRANHDSHSLTATELP</sequence>
<evidence type="ECO:0000256" key="1">
    <source>
        <dbReference type="ARBA" id="ARBA00006471"/>
    </source>
</evidence>